<keyword evidence="5" id="KW-1185">Reference proteome</keyword>
<dbReference type="Gene3D" id="2.40.10.10">
    <property type="entry name" value="Trypsin-like serine proteases"/>
    <property type="match status" value="1"/>
</dbReference>
<accession>A0A9P0B023</accession>
<gene>
    <name evidence="4" type="ORF">MELIAE_LOCUS5478</name>
</gene>
<dbReference type="AlphaFoldDB" id="A0A9P0B023"/>
<dbReference type="PROSITE" id="PS50240">
    <property type="entry name" value="TRYPSIN_DOM"/>
    <property type="match status" value="1"/>
</dbReference>
<dbReference type="Proteomes" id="UP001154078">
    <property type="component" value="Chromosome 3"/>
</dbReference>
<dbReference type="GO" id="GO:0004252">
    <property type="term" value="F:serine-type endopeptidase activity"/>
    <property type="evidence" value="ECO:0007669"/>
    <property type="project" value="InterPro"/>
</dbReference>
<proteinExistence type="inferred from homology"/>
<evidence type="ECO:0000256" key="2">
    <source>
        <dbReference type="ARBA" id="ARBA00024195"/>
    </source>
</evidence>
<keyword evidence="1" id="KW-1015">Disulfide bond</keyword>
<reference evidence="4" key="1">
    <citation type="submission" date="2021-12" db="EMBL/GenBank/DDBJ databases">
        <authorList>
            <person name="King R."/>
        </authorList>
    </citation>
    <scope>NUCLEOTIDE SEQUENCE</scope>
</reference>
<dbReference type="InterPro" id="IPR043504">
    <property type="entry name" value="Peptidase_S1_PA_chymotrypsin"/>
</dbReference>
<sequence>MARPGDKIPGGALPIDTVIHDLQGLVSSAKNQATDAADFKDYSYAVMIYRLAKPRCAGTIIHPKGVLTTCSCVSCVRNAQSLQRVKIYYGSANFNDMSTMMLEAIHKHSNCDTYNIAYIKTKEEFSKSVKRLSISPLKTSQIREKGLNNCKYAGWGASHEKINIIQSMVQVFLNNINFTEALVPALYKFNNTQFVCADDGGAIICKDKLVGIIMNKKKCADYQTNPNEKAKFLYATDFVEWSEIQAQKKCEYLSHVQTAVLSDNNIKSTIVKSKEDRLVFCIPSHMFFENDEYESSEEIVDGFANFFKSVYEISDNNIVTINISNNSSSHIHLNCFQENDIKKRFHLLKITHPVVMIKFPVSLLKIAIIC</sequence>
<evidence type="ECO:0000313" key="5">
    <source>
        <dbReference type="Proteomes" id="UP001154078"/>
    </source>
</evidence>
<evidence type="ECO:0000313" key="4">
    <source>
        <dbReference type="EMBL" id="CAH0553499.1"/>
    </source>
</evidence>
<dbReference type="EMBL" id="OV121134">
    <property type="protein sequence ID" value="CAH0553499.1"/>
    <property type="molecule type" value="Genomic_DNA"/>
</dbReference>
<comment type="similarity">
    <text evidence="2">Belongs to the peptidase S1 family. CLIP subfamily.</text>
</comment>
<dbReference type="InterPro" id="IPR001254">
    <property type="entry name" value="Trypsin_dom"/>
</dbReference>
<dbReference type="InterPro" id="IPR051487">
    <property type="entry name" value="Ser/Thr_Proteases_Immune/Dev"/>
</dbReference>
<name>A0A9P0B023_BRAAE</name>
<dbReference type="GO" id="GO:0006508">
    <property type="term" value="P:proteolysis"/>
    <property type="evidence" value="ECO:0007669"/>
    <property type="project" value="InterPro"/>
</dbReference>
<dbReference type="PANTHER" id="PTHR24256">
    <property type="entry name" value="TRYPTASE-RELATED"/>
    <property type="match status" value="1"/>
</dbReference>
<dbReference type="Pfam" id="PF00089">
    <property type="entry name" value="Trypsin"/>
    <property type="match status" value="1"/>
</dbReference>
<evidence type="ECO:0000259" key="3">
    <source>
        <dbReference type="PROSITE" id="PS50240"/>
    </source>
</evidence>
<organism evidence="4 5">
    <name type="scientific">Brassicogethes aeneus</name>
    <name type="common">Rape pollen beetle</name>
    <name type="synonym">Meligethes aeneus</name>
    <dbReference type="NCBI Taxonomy" id="1431903"/>
    <lineage>
        <taxon>Eukaryota</taxon>
        <taxon>Metazoa</taxon>
        <taxon>Ecdysozoa</taxon>
        <taxon>Arthropoda</taxon>
        <taxon>Hexapoda</taxon>
        <taxon>Insecta</taxon>
        <taxon>Pterygota</taxon>
        <taxon>Neoptera</taxon>
        <taxon>Endopterygota</taxon>
        <taxon>Coleoptera</taxon>
        <taxon>Polyphaga</taxon>
        <taxon>Cucujiformia</taxon>
        <taxon>Nitidulidae</taxon>
        <taxon>Meligethinae</taxon>
        <taxon>Brassicogethes</taxon>
    </lineage>
</organism>
<dbReference type="InterPro" id="IPR009003">
    <property type="entry name" value="Peptidase_S1_PA"/>
</dbReference>
<feature type="domain" description="Peptidase S1" evidence="3">
    <location>
        <begin position="8"/>
        <end position="247"/>
    </location>
</feature>
<dbReference type="SMART" id="SM00020">
    <property type="entry name" value="Tryp_SPc"/>
    <property type="match status" value="1"/>
</dbReference>
<dbReference type="SUPFAM" id="SSF50494">
    <property type="entry name" value="Trypsin-like serine proteases"/>
    <property type="match status" value="1"/>
</dbReference>
<protein>
    <recommendedName>
        <fullName evidence="3">Peptidase S1 domain-containing protein</fullName>
    </recommendedName>
</protein>
<evidence type="ECO:0000256" key="1">
    <source>
        <dbReference type="ARBA" id="ARBA00023157"/>
    </source>
</evidence>